<name>A0A9W5XIS9_9ACTN</name>
<comment type="caution">
    <text evidence="1">The sequence shown here is derived from an EMBL/GenBank/DDBJ whole genome shotgun (WGS) entry which is preliminary data.</text>
</comment>
<evidence type="ECO:0000313" key="1">
    <source>
        <dbReference type="EMBL" id="GIJ32132.1"/>
    </source>
</evidence>
<proteinExistence type="predicted"/>
<accession>A0A9W5XIS9</accession>
<dbReference type="Proteomes" id="UP000607311">
    <property type="component" value="Unassembled WGS sequence"/>
</dbReference>
<gene>
    <name evidence="1" type="ORF">Vse01_12800</name>
</gene>
<keyword evidence="2" id="KW-1185">Reference proteome</keyword>
<dbReference type="EMBL" id="BOPD01000008">
    <property type="protein sequence ID" value="GIJ32132.1"/>
    <property type="molecule type" value="Genomic_DNA"/>
</dbReference>
<organism evidence="1 2">
    <name type="scientific">Micromonospora sediminimaris</name>
    <dbReference type="NCBI Taxonomy" id="547162"/>
    <lineage>
        <taxon>Bacteria</taxon>
        <taxon>Bacillati</taxon>
        <taxon>Actinomycetota</taxon>
        <taxon>Actinomycetes</taxon>
        <taxon>Micromonosporales</taxon>
        <taxon>Micromonosporaceae</taxon>
        <taxon>Micromonospora</taxon>
    </lineage>
</organism>
<evidence type="ECO:0000313" key="2">
    <source>
        <dbReference type="Proteomes" id="UP000607311"/>
    </source>
</evidence>
<dbReference type="AlphaFoldDB" id="A0A9W5XIS9"/>
<reference evidence="1" key="1">
    <citation type="submission" date="2021-01" db="EMBL/GenBank/DDBJ databases">
        <title>Whole genome shotgun sequence of Verrucosispora sediminis NBRC 107745.</title>
        <authorList>
            <person name="Komaki H."/>
            <person name="Tamura T."/>
        </authorList>
    </citation>
    <scope>NUCLEOTIDE SEQUENCE</scope>
    <source>
        <strain evidence="1">NBRC 107745</strain>
    </source>
</reference>
<sequence>MWAALLVVVLLVACSLPAVTVLMIGSGREGADGASSESADPTENPTTAAARQLAERIGAQLNRQAAALLDGDRAGFLAIAETAAARTELRRRYDSLRALRVARWVASPSGLPTRAGEAGEWRMRVSMNYCFVTASCQLSPMVVDTRWSDGPEPRLLEIERSKPFPDVLGQASGQPGNVPWEISELTVVVGKRTLVATVREHRELLPILLLQAEAAARVADRYAVDGTPPDRYRVFYAGKKEWQSWYGGEQPEWGIGTAIGIGGGHHEVVLGPDSLYYGPYLDQVLRHEFTHAATMHDGYWEDSAWWLVDGLAEYAAANGQPIARYPALAETRRLVRGDWDGRFDDLYPTAEFSDEEVNGTYGIAYLAVGYFMERFGAERLLPFFKAVVHQGRRPAQTSEELLGVPWSELHKECVAYIRKAVR</sequence>
<protein>
    <recommendedName>
        <fullName evidence="3">Peptidase MA superfamily protein</fullName>
    </recommendedName>
</protein>
<evidence type="ECO:0008006" key="3">
    <source>
        <dbReference type="Google" id="ProtNLM"/>
    </source>
</evidence>